<dbReference type="PROSITE" id="PS51257">
    <property type="entry name" value="PROKAR_LIPOPROTEIN"/>
    <property type="match status" value="1"/>
</dbReference>
<protein>
    <submittedName>
        <fullName evidence="2">Uncharacterized protein</fullName>
    </submittedName>
</protein>
<keyword evidence="1" id="KW-0472">Membrane</keyword>
<keyword evidence="1" id="KW-0812">Transmembrane</keyword>
<sequence length="90" mass="10363">MGRRRHVWRPVSVAAYVPFYVILLAHPMISLGCTANTSTRYCYSSPPSRTGSTQRSQQWVVEGDTQQQYYPGNNLTRRWSIMNGNQCQYS</sequence>
<keyword evidence="1" id="KW-1133">Transmembrane helix</keyword>
<reference evidence="2 3" key="1">
    <citation type="submission" date="2014-04" db="EMBL/GenBank/DDBJ databases">
        <title>Evolutionary Origins and Diversification of the Mycorrhizal Mutualists.</title>
        <authorList>
            <consortium name="DOE Joint Genome Institute"/>
            <consortium name="Mycorrhizal Genomics Consortium"/>
            <person name="Kohler A."/>
            <person name="Kuo A."/>
            <person name="Nagy L.G."/>
            <person name="Floudas D."/>
            <person name="Copeland A."/>
            <person name="Barry K.W."/>
            <person name="Cichocki N."/>
            <person name="Veneault-Fourrey C."/>
            <person name="LaButti K."/>
            <person name="Lindquist E.A."/>
            <person name="Lipzen A."/>
            <person name="Lundell T."/>
            <person name="Morin E."/>
            <person name="Murat C."/>
            <person name="Riley R."/>
            <person name="Ohm R."/>
            <person name="Sun H."/>
            <person name="Tunlid A."/>
            <person name="Henrissat B."/>
            <person name="Grigoriev I.V."/>
            <person name="Hibbett D.S."/>
            <person name="Martin F."/>
        </authorList>
    </citation>
    <scope>NUCLEOTIDE SEQUENCE [LARGE SCALE GENOMIC DNA]</scope>
    <source>
        <strain evidence="2 3">Koide BX008</strain>
    </source>
</reference>
<organism evidence="2 3">
    <name type="scientific">Amanita muscaria (strain Koide BX008)</name>
    <dbReference type="NCBI Taxonomy" id="946122"/>
    <lineage>
        <taxon>Eukaryota</taxon>
        <taxon>Fungi</taxon>
        <taxon>Dikarya</taxon>
        <taxon>Basidiomycota</taxon>
        <taxon>Agaricomycotina</taxon>
        <taxon>Agaricomycetes</taxon>
        <taxon>Agaricomycetidae</taxon>
        <taxon>Agaricales</taxon>
        <taxon>Pluteineae</taxon>
        <taxon>Amanitaceae</taxon>
        <taxon>Amanita</taxon>
    </lineage>
</organism>
<evidence type="ECO:0000313" key="2">
    <source>
        <dbReference type="EMBL" id="KIL64110.1"/>
    </source>
</evidence>
<dbReference type="Proteomes" id="UP000054549">
    <property type="component" value="Unassembled WGS sequence"/>
</dbReference>
<proteinExistence type="predicted"/>
<keyword evidence="3" id="KW-1185">Reference proteome</keyword>
<evidence type="ECO:0000313" key="3">
    <source>
        <dbReference type="Proteomes" id="UP000054549"/>
    </source>
</evidence>
<dbReference type="InParanoid" id="A0A0C2SLR0"/>
<name>A0A0C2SLR0_AMAMK</name>
<feature type="transmembrane region" description="Helical" evidence="1">
    <location>
        <begin position="7"/>
        <end position="29"/>
    </location>
</feature>
<gene>
    <name evidence="2" type="ORF">M378DRAFT_636068</name>
</gene>
<dbReference type="HOGENOM" id="CLU_2440371_0_0_1"/>
<accession>A0A0C2SLR0</accession>
<evidence type="ECO:0000256" key="1">
    <source>
        <dbReference type="SAM" id="Phobius"/>
    </source>
</evidence>
<dbReference type="AlphaFoldDB" id="A0A0C2SLR0"/>
<dbReference type="EMBL" id="KN818252">
    <property type="protein sequence ID" value="KIL64110.1"/>
    <property type="molecule type" value="Genomic_DNA"/>
</dbReference>